<dbReference type="AlphaFoldDB" id="A0A8H1LA17"/>
<name>A0A8H1LA17_9ACTN</name>
<evidence type="ECO:0000313" key="2">
    <source>
        <dbReference type="Proteomes" id="UP000298111"/>
    </source>
</evidence>
<organism evidence="1 2">
    <name type="scientific">Streptomyces albus</name>
    <dbReference type="NCBI Taxonomy" id="1888"/>
    <lineage>
        <taxon>Bacteria</taxon>
        <taxon>Bacillati</taxon>
        <taxon>Actinomycetota</taxon>
        <taxon>Actinomycetes</taxon>
        <taxon>Kitasatosporales</taxon>
        <taxon>Streptomycetaceae</taxon>
        <taxon>Streptomyces</taxon>
    </lineage>
</organism>
<comment type="caution">
    <text evidence="1">The sequence shown here is derived from an EMBL/GenBank/DDBJ whole genome shotgun (WGS) entry which is preliminary data.</text>
</comment>
<accession>A0A8H1LA17</accession>
<dbReference type="EMBL" id="RCIY01000065">
    <property type="protein sequence ID" value="TGG81705.1"/>
    <property type="molecule type" value="Genomic_DNA"/>
</dbReference>
<evidence type="ECO:0000313" key="1">
    <source>
        <dbReference type="EMBL" id="TGG81705.1"/>
    </source>
</evidence>
<reference evidence="1 2" key="1">
    <citation type="submission" date="2018-10" db="EMBL/GenBank/DDBJ databases">
        <title>Isolation of pseudouridimycin from Streptomyces albus DSM 40763.</title>
        <authorList>
            <person name="Rosenqvist P."/>
            <person name="Metsae-Ketelae M."/>
            <person name="Virta P."/>
        </authorList>
    </citation>
    <scope>NUCLEOTIDE SEQUENCE [LARGE SCALE GENOMIC DNA]</scope>
    <source>
        <strain evidence="1 2">DSM 40763</strain>
    </source>
</reference>
<proteinExistence type="predicted"/>
<dbReference type="Proteomes" id="UP000298111">
    <property type="component" value="Unassembled WGS sequence"/>
</dbReference>
<gene>
    <name evidence="1" type="ORF">D8771_20250</name>
</gene>
<protein>
    <submittedName>
        <fullName evidence="1">Uncharacterized protein</fullName>
    </submittedName>
</protein>
<sequence length="91" mass="10137">METEQKGNGTGGDADDFECAAVQHSLYTSWNRYLEDVSGRCSVLANLLEKAGDHHYKGDEERRAAFEKLDDKYKDTAAVGGDRTRHGEGER</sequence>